<dbReference type="SUPFAM" id="SSF101898">
    <property type="entry name" value="NHL repeat"/>
    <property type="match status" value="1"/>
</dbReference>
<dbReference type="InterPro" id="IPR001258">
    <property type="entry name" value="NHL_repeat"/>
</dbReference>
<evidence type="ECO:0000256" key="1">
    <source>
        <dbReference type="ARBA" id="ARBA00022737"/>
    </source>
</evidence>
<dbReference type="OrthoDB" id="273823at2759"/>
<dbReference type="InterPro" id="IPR013766">
    <property type="entry name" value="Thioredoxin_domain"/>
</dbReference>
<dbReference type="CTD" id="374354"/>
<protein>
    <recommendedName>
        <fullName evidence="2">Thioredoxin domain-containing protein</fullName>
    </recommendedName>
</protein>
<dbReference type="InterPro" id="IPR045302">
    <property type="entry name" value="NHL2_NHL_rpt_dom"/>
</dbReference>
<dbReference type="SUPFAM" id="SSF52833">
    <property type="entry name" value="Thioredoxin-like"/>
    <property type="match status" value="1"/>
</dbReference>
<evidence type="ECO:0000259" key="2">
    <source>
        <dbReference type="PROSITE" id="PS51352"/>
    </source>
</evidence>
<dbReference type="OMA" id="IAMAGVH"/>
<accession>A0A7M7NZH5</accession>
<keyword evidence="1" id="KW-0677">Repeat</keyword>
<dbReference type="PROSITE" id="PS51352">
    <property type="entry name" value="THIOREDOXIN_2"/>
    <property type="match status" value="1"/>
</dbReference>
<dbReference type="Pfam" id="PF13905">
    <property type="entry name" value="Thioredoxin_8"/>
    <property type="match status" value="1"/>
</dbReference>
<keyword evidence="4" id="KW-1185">Reference proteome</keyword>
<dbReference type="Pfam" id="PF01436">
    <property type="entry name" value="NHL"/>
    <property type="match status" value="2"/>
</dbReference>
<name>A0A7M7NZH5_STRPU</name>
<dbReference type="EnsemblMetazoa" id="XM_030985736">
    <property type="protein sequence ID" value="XP_030841596"/>
    <property type="gene ID" value="LOC591178"/>
</dbReference>
<evidence type="ECO:0000313" key="4">
    <source>
        <dbReference type="Proteomes" id="UP000007110"/>
    </source>
</evidence>
<organism evidence="3 4">
    <name type="scientific">Strongylocentrotus purpuratus</name>
    <name type="common">Purple sea urchin</name>
    <dbReference type="NCBI Taxonomy" id="7668"/>
    <lineage>
        <taxon>Eukaryota</taxon>
        <taxon>Metazoa</taxon>
        <taxon>Echinodermata</taxon>
        <taxon>Eleutherozoa</taxon>
        <taxon>Echinozoa</taxon>
        <taxon>Echinoidea</taxon>
        <taxon>Euechinoidea</taxon>
        <taxon>Echinacea</taxon>
        <taxon>Camarodonta</taxon>
        <taxon>Echinidea</taxon>
        <taxon>Strongylocentrotidae</taxon>
        <taxon>Strongylocentrotus</taxon>
    </lineage>
</organism>
<dbReference type="InterPro" id="IPR011042">
    <property type="entry name" value="6-blade_b-propeller_TolB-like"/>
</dbReference>
<proteinExistence type="predicted"/>
<dbReference type="PANTHER" id="PTHR46388">
    <property type="entry name" value="NHL REPEAT-CONTAINING PROTEIN 2"/>
    <property type="match status" value="1"/>
</dbReference>
<dbReference type="SMART" id="SM00135">
    <property type="entry name" value="LY"/>
    <property type="match status" value="2"/>
</dbReference>
<evidence type="ECO:0000313" key="3">
    <source>
        <dbReference type="EnsemblMetazoa" id="XP_030841596"/>
    </source>
</evidence>
<dbReference type="InterPro" id="IPR036249">
    <property type="entry name" value="Thioredoxin-like_sf"/>
</dbReference>
<feature type="domain" description="Thioredoxin" evidence="2">
    <location>
        <begin position="24"/>
        <end position="184"/>
    </location>
</feature>
<dbReference type="InterPro" id="IPR012336">
    <property type="entry name" value="Thioredoxin-like_fold"/>
</dbReference>
<dbReference type="InterPro" id="IPR000033">
    <property type="entry name" value="LDLR_classB_rpt"/>
</dbReference>
<dbReference type="GeneID" id="591178"/>
<reference evidence="4" key="1">
    <citation type="submission" date="2015-02" db="EMBL/GenBank/DDBJ databases">
        <title>Genome sequencing for Strongylocentrotus purpuratus.</title>
        <authorList>
            <person name="Murali S."/>
            <person name="Liu Y."/>
            <person name="Vee V."/>
            <person name="English A."/>
            <person name="Wang M."/>
            <person name="Skinner E."/>
            <person name="Han Y."/>
            <person name="Muzny D.M."/>
            <person name="Worley K.C."/>
            <person name="Gibbs R.A."/>
        </authorList>
    </citation>
    <scope>NUCLEOTIDE SEQUENCE</scope>
</reference>
<dbReference type="CDD" id="cd14951">
    <property type="entry name" value="NHL-2_like"/>
    <property type="match status" value="1"/>
</dbReference>
<dbReference type="Gene3D" id="2.120.10.30">
    <property type="entry name" value="TolB, C-terminal domain"/>
    <property type="match status" value="3"/>
</dbReference>
<dbReference type="InParanoid" id="A0A7M7NZH5"/>
<sequence>MDRTIQLISAALLRVELSSDERKTIIEKQLQRLSEKEDKTDNVEIPAGLEWFNTSGPLSFKSNLQGKLVVLDFFTYCCINCMHILPDLEALEEKYSVEDGVVVVGVHSAKFENEKVSANIKNAILRYNIHHPVVNDHDAVMWNDLNIQCWPTLLIVGPSGEPILSIIGEGHRDILFEVVQLSLDHFKSKLSPQSLPVVALKDSLVDSPLLYPGKVTTNPEGTLLAVSDTGHNRVIIVALDGVVQHCIGGPETGFNDGLYQEARFHSPQGLCWAQDVIYVADTENHAIRKIDLKEKRVTTIAGTGEQGVDWYGAGRGTEQVISSPWDVVLGPPNEDVLFIAMAGTHQLWGLFLSDGHWLKAVSHDAGICMNYAGSGKEENRNNSYPRKAGFAQPSGLALAPQEPFNCMFVADSESSSIRRVAFKDGAVKNVVGGEMDPMNLFAYGDSDGKGLEARLQHPLGVAWDHSKLLFVADSYNHKIKMIDPEERYCATYAGTGEPGKGGDDEHILKAQFNEPGGLAISPCGCKIYVADTNNHTIRCIDIKTSTVTELKVVLPPVTSVDSKPSAPKKVKTMLPKHASPTTVEGLSVGLDGSVTLVLDVSLPPESYLTEGAPSAWQIFIPGSEPQAVMSTTRLESLSNPLPSYTWTPPPDAQLPVTLQVESTLYYCLTSGVCKRQVLGYSVPVTRQEGAPQDVKVELSHQVLEDS</sequence>
<dbReference type="AlphaFoldDB" id="A0A7M7NZH5"/>
<dbReference type="PANTHER" id="PTHR46388:SF2">
    <property type="entry name" value="NHL REPEAT-CONTAINING PROTEIN 2"/>
    <property type="match status" value="1"/>
</dbReference>
<dbReference type="Proteomes" id="UP000007110">
    <property type="component" value="Unassembled WGS sequence"/>
</dbReference>
<dbReference type="Gene3D" id="3.40.30.10">
    <property type="entry name" value="Glutaredoxin"/>
    <property type="match status" value="1"/>
</dbReference>
<dbReference type="RefSeq" id="XP_030841596.1">
    <property type="nucleotide sequence ID" value="XM_030985736.1"/>
</dbReference>
<reference evidence="3" key="2">
    <citation type="submission" date="2021-01" db="UniProtKB">
        <authorList>
            <consortium name="EnsemblMetazoa"/>
        </authorList>
    </citation>
    <scope>IDENTIFICATION</scope>
</reference>
<dbReference type="KEGG" id="spu:591178"/>